<dbReference type="PRINTS" id="PR00094">
    <property type="entry name" value="ADENYLTKNASE"/>
</dbReference>
<dbReference type="NCBIfam" id="NF011100">
    <property type="entry name" value="PRK14527.1"/>
    <property type="match status" value="1"/>
</dbReference>
<accession>A0ABQ8JT00</accession>
<dbReference type="InterPro" id="IPR027417">
    <property type="entry name" value="P-loop_NTPase"/>
</dbReference>
<evidence type="ECO:0000256" key="2">
    <source>
        <dbReference type="ARBA" id="ARBA00022741"/>
    </source>
</evidence>
<dbReference type="NCBIfam" id="NF001381">
    <property type="entry name" value="PRK00279.1-3"/>
    <property type="match status" value="1"/>
</dbReference>
<feature type="domain" description="PDZ" evidence="6">
    <location>
        <begin position="244"/>
        <end position="330"/>
    </location>
</feature>
<evidence type="ECO:0000256" key="4">
    <source>
        <dbReference type="RuleBase" id="RU003330"/>
    </source>
</evidence>
<reference evidence="7 8" key="1">
    <citation type="journal article" date="2018" name="J. Allergy Clin. Immunol.">
        <title>High-quality assembly of Dermatophagoides pteronyssinus genome and transcriptome reveals a wide range of novel allergens.</title>
        <authorList>
            <person name="Liu X.Y."/>
            <person name="Yang K.Y."/>
            <person name="Wang M.Q."/>
            <person name="Kwok J.S."/>
            <person name="Zeng X."/>
            <person name="Yang Z."/>
            <person name="Xiao X.J."/>
            <person name="Lau C.P."/>
            <person name="Li Y."/>
            <person name="Huang Z.M."/>
            <person name="Ba J.G."/>
            <person name="Yim A.K."/>
            <person name="Ouyang C.Y."/>
            <person name="Ngai S.M."/>
            <person name="Chan T.F."/>
            <person name="Leung E.L."/>
            <person name="Liu L."/>
            <person name="Liu Z.G."/>
            <person name="Tsui S.K."/>
        </authorList>
    </citation>
    <scope>NUCLEOTIDE SEQUENCE [LARGE SCALE GENOMIC DNA]</scope>
    <source>
        <strain evidence="7">Derp</strain>
    </source>
</reference>
<dbReference type="GO" id="GO:0016301">
    <property type="term" value="F:kinase activity"/>
    <property type="evidence" value="ECO:0007669"/>
    <property type="project" value="UniProtKB-KW"/>
</dbReference>
<dbReference type="SUPFAM" id="SSF52540">
    <property type="entry name" value="P-loop containing nucleoside triphosphate hydrolases"/>
    <property type="match status" value="1"/>
</dbReference>
<keyword evidence="8" id="KW-1185">Reference proteome</keyword>
<comment type="similarity">
    <text evidence="4">Belongs to the adenylate kinase family.</text>
</comment>
<evidence type="ECO:0000313" key="8">
    <source>
        <dbReference type="Proteomes" id="UP000887458"/>
    </source>
</evidence>
<dbReference type="PANTHER" id="PTHR23359">
    <property type="entry name" value="NUCLEOTIDE KINASE"/>
    <property type="match status" value="1"/>
</dbReference>
<reference evidence="7 8" key="2">
    <citation type="journal article" date="2022" name="Mol. Biol. Evol.">
        <title>Comparative Genomics Reveals Insights into the Divergent Evolution of Astigmatic Mites and Household Pest Adaptations.</title>
        <authorList>
            <person name="Xiong Q."/>
            <person name="Wan A.T."/>
            <person name="Liu X."/>
            <person name="Fung C.S."/>
            <person name="Xiao X."/>
            <person name="Malainual N."/>
            <person name="Hou J."/>
            <person name="Wang L."/>
            <person name="Wang M."/>
            <person name="Yang K.Y."/>
            <person name="Cui Y."/>
            <person name="Leung E.L."/>
            <person name="Nong W."/>
            <person name="Shin S.K."/>
            <person name="Au S.W."/>
            <person name="Jeong K.Y."/>
            <person name="Chew F.T."/>
            <person name="Hui J.H."/>
            <person name="Leung T.F."/>
            <person name="Tungtrongchitr A."/>
            <person name="Zhong N."/>
            <person name="Liu Z."/>
            <person name="Tsui S.K."/>
        </authorList>
    </citation>
    <scope>NUCLEOTIDE SEQUENCE [LARGE SCALE GENOMIC DNA]</scope>
    <source>
        <strain evidence="7">Derp</strain>
    </source>
</reference>
<gene>
    <name evidence="7" type="primary">AK2</name>
    <name evidence="7" type="ORF">DERP_004961</name>
</gene>
<dbReference type="Gene3D" id="2.30.42.10">
    <property type="match status" value="1"/>
</dbReference>
<dbReference type="Proteomes" id="UP000887458">
    <property type="component" value="Unassembled WGS sequence"/>
</dbReference>
<dbReference type="SUPFAM" id="SSF50156">
    <property type="entry name" value="PDZ domain-like"/>
    <property type="match status" value="1"/>
</dbReference>
<name>A0ABQ8JT00_DERPT</name>
<evidence type="ECO:0000259" key="6">
    <source>
        <dbReference type="PROSITE" id="PS50106"/>
    </source>
</evidence>
<dbReference type="HAMAP" id="MF_00235">
    <property type="entry name" value="Adenylate_kinase_Adk"/>
    <property type="match status" value="1"/>
</dbReference>
<dbReference type="CDD" id="cd01428">
    <property type="entry name" value="ADK"/>
    <property type="match status" value="1"/>
</dbReference>
<keyword evidence="2" id="KW-0547">Nucleotide-binding</keyword>
<dbReference type="EMBL" id="NJHN03000017">
    <property type="protein sequence ID" value="KAH9425743.1"/>
    <property type="molecule type" value="Genomic_DNA"/>
</dbReference>
<keyword evidence="3 4" id="KW-0418">Kinase</keyword>
<dbReference type="InterPro" id="IPR033690">
    <property type="entry name" value="Adenylat_kinase_CS"/>
</dbReference>
<keyword evidence="1 4" id="KW-0808">Transferase</keyword>
<dbReference type="NCBIfam" id="TIGR01351">
    <property type="entry name" value="adk"/>
    <property type="match status" value="1"/>
</dbReference>
<evidence type="ECO:0000256" key="1">
    <source>
        <dbReference type="ARBA" id="ARBA00022679"/>
    </source>
</evidence>
<evidence type="ECO:0000313" key="7">
    <source>
        <dbReference type="EMBL" id="KAH9425743.1"/>
    </source>
</evidence>
<organism evidence="7 8">
    <name type="scientific">Dermatophagoides pteronyssinus</name>
    <name type="common">European house dust mite</name>
    <dbReference type="NCBI Taxonomy" id="6956"/>
    <lineage>
        <taxon>Eukaryota</taxon>
        <taxon>Metazoa</taxon>
        <taxon>Ecdysozoa</taxon>
        <taxon>Arthropoda</taxon>
        <taxon>Chelicerata</taxon>
        <taxon>Arachnida</taxon>
        <taxon>Acari</taxon>
        <taxon>Acariformes</taxon>
        <taxon>Sarcoptiformes</taxon>
        <taxon>Astigmata</taxon>
        <taxon>Psoroptidia</taxon>
        <taxon>Analgoidea</taxon>
        <taxon>Pyroglyphidae</taxon>
        <taxon>Dermatophagoidinae</taxon>
        <taxon>Dermatophagoides</taxon>
    </lineage>
</organism>
<dbReference type="InterPro" id="IPR006259">
    <property type="entry name" value="Adenyl_kin_sub"/>
</dbReference>
<proteinExistence type="inferred from homology"/>
<dbReference type="InterPro" id="IPR000850">
    <property type="entry name" value="Adenylat/UMP-CMP_kin"/>
</dbReference>
<dbReference type="Pfam" id="PF00406">
    <property type="entry name" value="ADK"/>
    <property type="match status" value="1"/>
</dbReference>
<dbReference type="SMART" id="SM00228">
    <property type="entry name" value="PDZ"/>
    <property type="match status" value="1"/>
</dbReference>
<evidence type="ECO:0000256" key="5">
    <source>
        <dbReference type="SAM" id="MobiDB-lite"/>
    </source>
</evidence>
<evidence type="ECO:0000256" key="3">
    <source>
        <dbReference type="ARBA" id="ARBA00022777"/>
    </source>
</evidence>
<feature type="region of interest" description="Disordered" evidence="5">
    <location>
        <begin position="1"/>
        <end position="20"/>
    </location>
</feature>
<dbReference type="Pfam" id="PF05191">
    <property type="entry name" value="ADK_lid"/>
    <property type="match status" value="1"/>
</dbReference>
<dbReference type="InterPro" id="IPR007862">
    <property type="entry name" value="Adenylate_kinase_lid-dom"/>
</dbReference>
<sequence length="350" mass="39410">MATKPILRSRENLIDDNDHEGKQLRGLQSYEKSTSMAGRLNTIFLGPPGAGKGTQAQMVKQRYGVCQLATGDMLRAEIASGSELGKKVKSIMSEGKLVDDRLVIQMIESNIDSPACARGFLLDGFPRTVEQAKKLDELLEKRKNQLHSVIEFKIDDSLLIKRITGRLLHEKSGRTYHEVFNPPKIPMVDDITGEPLKRRSDDNENSLKTRLIAYHQQTSPLVQFYSAKNILSTIDASKKTDQLMIPLEKDEVYNPETKQRFYYSGFSIGGGIDQDYRQSPHNFPDHGIYVTNVQYEAPAYRAGLQFGDKILGCNGMDFTMCTHKQAVNFMHTRKVLNLLVARRGVTSPNN</sequence>
<dbReference type="Pfam" id="PF00595">
    <property type="entry name" value="PDZ"/>
    <property type="match status" value="1"/>
</dbReference>
<dbReference type="InterPro" id="IPR036034">
    <property type="entry name" value="PDZ_sf"/>
</dbReference>
<comment type="caution">
    <text evidence="7">The sequence shown here is derived from an EMBL/GenBank/DDBJ whole genome shotgun (WGS) entry which is preliminary data.</text>
</comment>
<dbReference type="Gene3D" id="3.40.50.300">
    <property type="entry name" value="P-loop containing nucleotide triphosphate hydrolases"/>
    <property type="match status" value="1"/>
</dbReference>
<protein>
    <submittedName>
        <fullName evidence="7">Adenylate kinase 2, mitochondrial</fullName>
    </submittedName>
</protein>
<dbReference type="InterPro" id="IPR001478">
    <property type="entry name" value="PDZ"/>
</dbReference>
<dbReference type="PROSITE" id="PS00113">
    <property type="entry name" value="ADENYLATE_KINASE"/>
    <property type="match status" value="1"/>
</dbReference>
<dbReference type="PROSITE" id="PS50106">
    <property type="entry name" value="PDZ"/>
    <property type="match status" value="1"/>
</dbReference>